<dbReference type="AlphaFoldDB" id="A0ABD6B1T9"/>
<dbReference type="SMART" id="SM00710">
    <property type="entry name" value="PbH1"/>
    <property type="match status" value="7"/>
</dbReference>
<gene>
    <name evidence="2" type="ORF">ACFSBT_21300</name>
</gene>
<organism evidence="2 3">
    <name type="scientific">Halomarina rubra</name>
    <dbReference type="NCBI Taxonomy" id="2071873"/>
    <lineage>
        <taxon>Archaea</taxon>
        <taxon>Methanobacteriati</taxon>
        <taxon>Methanobacteriota</taxon>
        <taxon>Stenosarchaea group</taxon>
        <taxon>Halobacteria</taxon>
        <taxon>Halobacteriales</taxon>
        <taxon>Natronomonadaceae</taxon>
        <taxon>Halomarina</taxon>
    </lineage>
</organism>
<evidence type="ECO:0000313" key="2">
    <source>
        <dbReference type="EMBL" id="MFD1515826.1"/>
    </source>
</evidence>
<feature type="non-terminal residue" evidence="2">
    <location>
        <position position="460"/>
    </location>
</feature>
<reference evidence="2 3" key="1">
    <citation type="journal article" date="2019" name="Int. J. Syst. Evol. Microbiol.">
        <title>The Global Catalogue of Microorganisms (GCM) 10K type strain sequencing project: providing services to taxonomists for standard genome sequencing and annotation.</title>
        <authorList>
            <consortium name="The Broad Institute Genomics Platform"/>
            <consortium name="The Broad Institute Genome Sequencing Center for Infectious Disease"/>
            <person name="Wu L."/>
            <person name="Ma J."/>
        </authorList>
    </citation>
    <scope>NUCLEOTIDE SEQUENCE [LARGE SCALE GENOMIC DNA]</scope>
    <source>
        <strain evidence="2 3">CGMCC 1.12563</strain>
    </source>
</reference>
<protein>
    <submittedName>
        <fullName evidence="2">Right-handed parallel beta-helix repeat-containing protein</fullName>
    </submittedName>
</protein>
<dbReference type="SUPFAM" id="SSF51126">
    <property type="entry name" value="Pectin lyase-like"/>
    <property type="match status" value="2"/>
</dbReference>
<feature type="non-terminal residue" evidence="2">
    <location>
        <position position="1"/>
    </location>
</feature>
<dbReference type="Gene3D" id="2.160.20.10">
    <property type="entry name" value="Single-stranded right-handed beta-helix, Pectin lyase-like"/>
    <property type="match status" value="1"/>
</dbReference>
<evidence type="ECO:0000259" key="1">
    <source>
        <dbReference type="Pfam" id="PF13229"/>
    </source>
</evidence>
<sequence>GIQDAYERLPSGGGIITLSAGRYVGSPGHQYPDSFIKIHDPDKPVALVGQGYATEIFIPDNYQDNDGDGNRVIDIGGVAVDDPWLSEDTFVDGCLFKDFRINGNQQNNNGDGDGNTITNANDGHNIECFGSDNKFVNLWSNNSTGDGIEISRYPGSVETDTEANLIHGCTFRDNWEQNVHIHGGTHTKLSDSWLLGEVNNSCLHLAGGTETTKASIDGCFIYGSDVEGAVLATSDVAGGGPDATEIQFTNNYVWGHGRAGVLVDGRHASGITIDNCHIFENGQHGIYAQFGADKLTIRDCEIHDNQWDGVTLSAGVDGNGDGGALTNVRTSGNDIYNNNQEDSNYRWGINVVFKGYGAQNLHIEGDHCFTESGNPNYREGIKLQEQTAGGTYRNIVVENCHASGTMNGAVGIQGGVKVYRMADNTPRQPVDVTTVLEATDGAEAYNDGTVGRYGPAFYDG</sequence>
<proteinExistence type="predicted"/>
<dbReference type="RefSeq" id="WP_250875749.1">
    <property type="nucleotide sequence ID" value="NZ_JALXFV010000014.1"/>
</dbReference>
<dbReference type="InterPro" id="IPR039448">
    <property type="entry name" value="Beta_helix"/>
</dbReference>
<keyword evidence="3" id="KW-1185">Reference proteome</keyword>
<dbReference type="EMBL" id="JBHUDC010000014">
    <property type="protein sequence ID" value="MFD1515826.1"/>
    <property type="molecule type" value="Genomic_DNA"/>
</dbReference>
<dbReference type="InterPro" id="IPR011050">
    <property type="entry name" value="Pectin_lyase_fold/virulence"/>
</dbReference>
<dbReference type="InterPro" id="IPR012334">
    <property type="entry name" value="Pectin_lyas_fold"/>
</dbReference>
<evidence type="ECO:0000313" key="3">
    <source>
        <dbReference type="Proteomes" id="UP001597187"/>
    </source>
</evidence>
<accession>A0ABD6B1T9</accession>
<feature type="domain" description="Right handed beta helix" evidence="1">
    <location>
        <begin position="205"/>
        <end position="339"/>
    </location>
</feature>
<dbReference type="Pfam" id="PF13229">
    <property type="entry name" value="Beta_helix"/>
    <property type="match status" value="1"/>
</dbReference>
<dbReference type="InterPro" id="IPR006626">
    <property type="entry name" value="PbH1"/>
</dbReference>
<name>A0ABD6B1T9_9EURY</name>
<dbReference type="Proteomes" id="UP001597187">
    <property type="component" value="Unassembled WGS sequence"/>
</dbReference>
<comment type="caution">
    <text evidence="2">The sequence shown here is derived from an EMBL/GenBank/DDBJ whole genome shotgun (WGS) entry which is preliminary data.</text>
</comment>